<accession>G3A272</accession>
<dbReference type="EMBL" id="FR854087">
    <property type="protein sequence ID" value="CCA85504.1"/>
    <property type="molecule type" value="Genomic_DNA"/>
</dbReference>
<reference evidence="1" key="2">
    <citation type="submission" date="2011-04" db="EMBL/GenBank/DDBJ databases">
        <authorList>
            <person name="Genoscope - CEA"/>
        </authorList>
    </citation>
    <scope>NUCLEOTIDE SEQUENCE</scope>
    <source>
        <strain evidence="1">R24</strain>
    </source>
</reference>
<sequence length="137" mass="15262">MEKGRHDMSQAITTRTILIRTRVLDDNWERIFEADTRINAERLIQIAKSRESLARRKGMEWTAGAVPFFGTELIRAMKAEELGPAIDDAAIQVAMAAWLLDSIYGGLDADTFMGSTLQFTMLPGGAVEYTRLPVALD</sequence>
<protein>
    <submittedName>
        <fullName evidence="1">Uncharacterized protein</fullName>
    </submittedName>
</protein>
<reference evidence="1" key="1">
    <citation type="journal article" date="2011" name="PLoS ONE">
        <title>Ralstonia syzygii, the Blood Disease Bacterium and some Asian R. solanacearum strains form a single genomic species despite divergent lifestyles.</title>
        <authorList>
            <person name="Remenant B."/>
            <person name="de Cambiaire J.C."/>
            <person name="Cellier G."/>
            <person name="Jacobs J.M."/>
            <person name="Mangenot S."/>
            <person name="Barbe V."/>
            <person name="Lajus A."/>
            <person name="Vallenet D."/>
            <person name="Medigue C."/>
            <person name="Fegan M."/>
            <person name="Allen C."/>
            <person name="Prior P."/>
        </authorList>
    </citation>
    <scope>NUCLEOTIDE SEQUENCE</scope>
    <source>
        <strain evidence="1">R24</strain>
    </source>
</reference>
<evidence type="ECO:0000313" key="1">
    <source>
        <dbReference type="EMBL" id="CCA85504.1"/>
    </source>
</evidence>
<proteinExistence type="predicted"/>
<organism evidence="1">
    <name type="scientific">Ralstonia syzygii R24</name>
    <dbReference type="NCBI Taxonomy" id="907261"/>
    <lineage>
        <taxon>Bacteria</taxon>
        <taxon>Pseudomonadati</taxon>
        <taxon>Pseudomonadota</taxon>
        <taxon>Betaproteobacteria</taxon>
        <taxon>Burkholderiales</taxon>
        <taxon>Burkholderiaceae</taxon>
        <taxon>Ralstonia</taxon>
        <taxon>Ralstonia solanacearum species complex</taxon>
    </lineage>
</organism>
<dbReference type="AlphaFoldDB" id="G3A272"/>
<gene>
    <name evidence="1" type="ORF">RALSY_20102</name>
</gene>
<name>G3A272_9RALS</name>